<dbReference type="RefSeq" id="WP_191955215.1">
    <property type="nucleotide sequence ID" value="NZ_JACYNJ010000001.1"/>
</dbReference>
<gene>
    <name evidence="1" type="ORF">IFU03_01255</name>
</gene>
<accession>A0AAE2U2R5</accession>
<proteinExistence type="predicted"/>
<protein>
    <submittedName>
        <fullName evidence="1">Uncharacterized protein</fullName>
    </submittedName>
</protein>
<reference evidence="1" key="1">
    <citation type="journal article" date="2020" name="FEMS Microbiol. Ecol.">
        <title>Temporal dynamics of bacterial communities during seed development and maturation.</title>
        <authorList>
            <person name="Chesneau G."/>
            <person name="Torres-Cortes G."/>
            <person name="Briand M."/>
            <person name="Darrasse A."/>
            <person name="Preveaux A."/>
            <person name="Marais C."/>
            <person name="Jacques M.A."/>
            <person name="Shade A."/>
            <person name="Barret M."/>
        </authorList>
    </citation>
    <scope>NUCLEOTIDE SEQUENCE</scope>
    <source>
        <strain evidence="1">CFBP13533</strain>
    </source>
</reference>
<dbReference type="Proteomes" id="UP000610293">
    <property type="component" value="Unassembled WGS sequence"/>
</dbReference>
<dbReference type="EMBL" id="JACYNJ010000001">
    <property type="protein sequence ID" value="MBD8268373.1"/>
    <property type="molecule type" value="Genomic_DNA"/>
</dbReference>
<sequence>MTGIMEIYDFGQVWRGKTNFQVMPVGNFLFCASITYTSVKRGTEQENCTVMMVRNGMGDGEVNIYEKGCLTANTHHLGLKHQYQTYKFDRTSNSFVITGNSSKMGGDYVINISPNGLVPSFI</sequence>
<organism evidence="1 2">
    <name type="scientific">Pseudomonas fluorescens</name>
    <dbReference type="NCBI Taxonomy" id="294"/>
    <lineage>
        <taxon>Bacteria</taxon>
        <taxon>Pseudomonadati</taxon>
        <taxon>Pseudomonadota</taxon>
        <taxon>Gammaproteobacteria</taxon>
        <taxon>Pseudomonadales</taxon>
        <taxon>Pseudomonadaceae</taxon>
        <taxon>Pseudomonas</taxon>
    </lineage>
</organism>
<evidence type="ECO:0000313" key="1">
    <source>
        <dbReference type="EMBL" id="MBD8268373.1"/>
    </source>
</evidence>
<dbReference type="AlphaFoldDB" id="A0AAE2U2R5"/>
<comment type="caution">
    <text evidence="1">The sequence shown here is derived from an EMBL/GenBank/DDBJ whole genome shotgun (WGS) entry which is preliminary data.</text>
</comment>
<name>A0AAE2U2R5_PSEFL</name>
<evidence type="ECO:0000313" key="2">
    <source>
        <dbReference type="Proteomes" id="UP000610293"/>
    </source>
</evidence>